<evidence type="ECO:0000256" key="1">
    <source>
        <dbReference type="SAM" id="MobiDB-lite"/>
    </source>
</evidence>
<name>A0ABU5VWE2_9BACT</name>
<gene>
    <name evidence="2" type="ORF">SHI21_14160</name>
</gene>
<sequence length="71" mass="8243">MTKTNKFADCDDNSCYTDGFPVNDNPEKKDNIHSKDPSRPFDSGRTPDERERKKNSNYSGTTMDYPDKYKK</sequence>
<protein>
    <submittedName>
        <fullName evidence="2">Uncharacterized protein</fullName>
    </submittedName>
</protein>
<keyword evidence="3" id="KW-1185">Reference proteome</keyword>
<accession>A0ABU5VWE2</accession>
<reference evidence="2 3" key="1">
    <citation type="submission" date="2023-11" db="EMBL/GenBank/DDBJ databases">
        <title>A Novel Polar Bacteriovorax (B. antarcticus) Isolated from the Biocrust in Antarctica.</title>
        <authorList>
            <person name="Mun W."/>
            <person name="Choi S.Y."/>
            <person name="Mitchell R.J."/>
        </authorList>
    </citation>
    <scope>NUCLEOTIDE SEQUENCE [LARGE SCALE GENOMIC DNA]</scope>
    <source>
        <strain evidence="2 3">PP10</strain>
    </source>
</reference>
<organism evidence="2 3">
    <name type="scientific">Bacteriovorax antarcticus</name>
    <dbReference type="NCBI Taxonomy" id="3088717"/>
    <lineage>
        <taxon>Bacteria</taxon>
        <taxon>Pseudomonadati</taxon>
        <taxon>Bdellovibrionota</taxon>
        <taxon>Bacteriovoracia</taxon>
        <taxon>Bacteriovoracales</taxon>
        <taxon>Bacteriovoracaceae</taxon>
        <taxon>Bacteriovorax</taxon>
    </lineage>
</organism>
<feature type="compositionally biased region" description="Basic and acidic residues" evidence="1">
    <location>
        <begin position="45"/>
        <end position="54"/>
    </location>
</feature>
<dbReference type="EMBL" id="JAYGJQ010000002">
    <property type="protein sequence ID" value="MEA9357366.1"/>
    <property type="molecule type" value="Genomic_DNA"/>
</dbReference>
<evidence type="ECO:0000313" key="2">
    <source>
        <dbReference type="EMBL" id="MEA9357366.1"/>
    </source>
</evidence>
<evidence type="ECO:0000313" key="3">
    <source>
        <dbReference type="Proteomes" id="UP001302274"/>
    </source>
</evidence>
<dbReference type="Proteomes" id="UP001302274">
    <property type="component" value="Unassembled WGS sequence"/>
</dbReference>
<feature type="region of interest" description="Disordered" evidence="1">
    <location>
        <begin position="1"/>
        <end position="71"/>
    </location>
</feature>
<feature type="compositionally biased region" description="Basic and acidic residues" evidence="1">
    <location>
        <begin position="25"/>
        <end position="39"/>
    </location>
</feature>
<proteinExistence type="predicted"/>
<comment type="caution">
    <text evidence="2">The sequence shown here is derived from an EMBL/GenBank/DDBJ whole genome shotgun (WGS) entry which is preliminary data.</text>
</comment>
<dbReference type="RefSeq" id="WP_323577349.1">
    <property type="nucleotide sequence ID" value="NZ_JAYGJQ010000002.1"/>
</dbReference>